<keyword evidence="2" id="KW-0964">Secreted</keyword>
<dbReference type="InterPro" id="IPR035986">
    <property type="entry name" value="PKD_dom_sf"/>
</dbReference>
<dbReference type="SUPFAM" id="SSF49299">
    <property type="entry name" value="PKD domain"/>
    <property type="match status" value="1"/>
</dbReference>
<evidence type="ECO:0000256" key="4">
    <source>
        <dbReference type="SAM" id="MobiDB-lite"/>
    </source>
</evidence>
<feature type="domain" description="PKD" evidence="6">
    <location>
        <begin position="452"/>
        <end position="514"/>
    </location>
</feature>
<dbReference type="SMART" id="SM00089">
    <property type="entry name" value="PKD"/>
    <property type="match status" value="1"/>
</dbReference>
<dbReference type="PROSITE" id="PS50093">
    <property type="entry name" value="PKD"/>
    <property type="match status" value="1"/>
</dbReference>
<evidence type="ECO:0000256" key="3">
    <source>
        <dbReference type="ARBA" id="ARBA00022729"/>
    </source>
</evidence>
<keyword evidence="3 5" id="KW-0732">Signal</keyword>
<feature type="chain" id="PRO_5039598875" evidence="5">
    <location>
        <begin position="31"/>
        <end position="671"/>
    </location>
</feature>
<dbReference type="InterPro" id="IPR055372">
    <property type="entry name" value="CBM96"/>
</dbReference>
<evidence type="ECO:0000313" key="7">
    <source>
        <dbReference type="EMBL" id="QEC50403.1"/>
    </source>
</evidence>
<dbReference type="EMBL" id="CP042430">
    <property type="protein sequence ID" value="QEC50403.1"/>
    <property type="molecule type" value="Genomic_DNA"/>
</dbReference>
<dbReference type="PANTHER" id="PTHR36842">
    <property type="entry name" value="PROTEIN TOLB HOMOLOG"/>
    <property type="match status" value="1"/>
</dbReference>
<dbReference type="AlphaFoldDB" id="A0A5B8UB42"/>
<keyword evidence="8" id="KW-1185">Reference proteome</keyword>
<feature type="region of interest" description="Disordered" evidence="4">
    <location>
        <begin position="496"/>
        <end position="515"/>
    </location>
</feature>
<dbReference type="GO" id="GO:0005576">
    <property type="term" value="C:extracellular region"/>
    <property type="evidence" value="ECO:0007669"/>
    <property type="project" value="UniProtKB-SubCell"/>
</dbReference>
<dbReference type="InterPro" id="IPR022409">
    <property type="entry name" value="PKD/Chitinase_dom"/>
</dbReference>
<evidence type="ECO:0000259" key="6">
    <source>
        <dbReference type="PROSITE" id="PS50093"/>
    </source>
</evidence>
<evidence type="ECO:0000313" key="8">
    <source>
        <dbReference type="Proteomes" id="UP000321805"/>
    </source>
</evidence>
<name>A0A5B8UB42_9ACTN</name>
<comment type="subcellular location">
    <subcellularLocation>
        <location evidence="1">Secreted</location>
    </subcellularLocation>
</comment>
<dbReference type="InterPro" id="IPR013783">
    <property type="entry name" value="Ig-like_fold"/>
</dbReference>
<evidence type="ECO:0000256" key="5">
    <source>
        <dbReference type="SAM" id="SignalP"/>
    </source>
</evidence>
<organism evidence="7 8">
    <name type="scientific">Baekduia soli</name>
    <dbReference type="NCBI Taxonomy" id="496014"/>
    <lineage>
        <taxon>Bacteria</taxon>
        <taxon>Bacillati</taxon>
        <taxon>Actinomycetota</taxon>
        <taxon>Thermoleophilia</taxon>
        <taxon>Solirubrobacterales</taxon>
        <taxon>Baekduiaceae</taxon>
        <taxon>Baekduia</taxon>
    </lineage>
</organism>
<dbReference type="Pfam" id="PF24517">
    <property type="entry name" value="CBM96"/>
    <property type="match status" value="1"/>
</dbReference>
<evidence type="ECO:0000256" key="2">
    <source>
        <dbReference type="ARBA" id="ARBA00022525"/>
    </source>
</evidence>
<dbReference type="CDD" id="cd00146">
    <property type="entry name" value="PKD"/>
    <property type="match status" value="1"/>
</dbReference>
<feature type="signal peptide" evidence="5">
    <location>
        <begin position="1"/>
        <end position="30"/>
    </location>
</feature>
<proteinExistence type="predicted"/>
<dbReference type="GO" id="GO:0005975">
    <property type="term" value="P:carbohydrate metabolic process"/>
    <property type="evidence" value="ECO:0007669"/>
    <property type="project" value="UniProtKB-ARBA"/>
</dbReference>
<evidence type="ECO:0000256" key="1">
    <source>
        <dbReference type="ARBA" id="ARBA00004613"/>
    </source>
</evidence>
<dbReference type="Gene3D" id="2.60.40.10">
    <property type="entry name" value="Immunoglobulins"/>
    <property type="match status" value="1"/>
</dbReference>
<dbReference type="FunFam" id="2.60.40.10:FF:000270">
    <property type="entry name" value="Cell surface protein"/>
    <property type="match status" value="1"/>
</dbReference>
<dbReference type="PANTHER" id="PTHR36842:SF1">
    <property type="entry name" value="PROTEIN TOLB"/>
    <property type="match status" value="1"/>
</dbReference>
<gene>
    <name evidence="7" type="ORF">FSW04_24325</name>
</gene>
<dbReference type="KEGG" id="bsol:FSW04_24325"/>
<sequence length="671" mass="69654">MVPGRTLVRAMTMLLAALGLALCLAFGASAADAAADVGVNDGSYAPLSGSPTGTKPESKLWYTGGSWWGVLYSVPNNRYDIFKFNVAAGTWSDTGVVVENRGTGGRSYRTDTLWDGSHLYVASHYFDDQGHGASPATATSGTGAQLYRYSFSGGTYTRDQTSAINPYKTETLVIDKDSTGTLWSTWTYNNTVWVAHTVGGDRTWSAPYQVPGSATLDSDDISSLVRFGGNRIGVMWSSQVPLGGGKELFSVHTDGTGDSAAAWKTETVPTGASPDDHINLKADAQGRVYAAVKTSESSPKTRPLVLLLTRSTAGTWTTSTFGTVTNSDTRPIVELDEQAQVVHMFATCPQPPSTSGQSGGDICERQAPMSTGTFGTTKTVISQAGSPDMNDVTSTKQNVSSSTGLLIEANDKTSKTYWHAFDPLGGGVPTSPTAAFTETPASGVAPLTVQFTNTSTNATSYSWDFGDGSAASTETSPSHTFTAAGTYTVTLTATGSGGQTSTATHPVSATTGGGGGGTTTLTAVADTNLKSYSPTKAYGTATTVRTRLDTATPPNSYLGLVKFDLSAVTGTVQSATLRIWVTDASKKPGNVFATVNMWGETSTWNTRPAQGAQVGTLSTTAPAGAWESIPVTGVTTGGNVSFYLPGGGTDSLTFSSRETGANAPQLVVTTV</sequence>
<dbReference type="Pfam" id="PF18911">
    <property type="entry name" value="PKD_4"/>
    <property type="match status" value="1"/>
</dbReference>
<protein>
    <submittedName>
        <fullName evidence="7">PKD domain-containing protein</fullName>
    </submittedName>
</protein>
<dbReference type="InterPro" id="IPR000601">
    <property type="entry name" value="PKD_dom"/>
</dbReference>
<reference evidence="7 8" key="1">
    <citation type="journal article" date="2018" name="J. Microbiol.">
        <title>Baekduia soli gen. nov., sp. nov., a novel bacterium isolated from the soil of Baekdu Mountain and proposal of a novel family name, Baekduiaceae fam. nov.</title>
        <authorList>
            <person name="An D.S."/>
            <person name="Siddiqi M.Z."/>
            <person name="Kim K.H."/>
            <person name="Yu H.S."/>
            <person name="Im W.T."/>
        </authorList>
    </citation>
    <scope>NUCLEOTIDE SEQUENCE [LARGE SCALE GENOMIC DNA]</scope>
    <source>
        <strain evidence="7 8">BR7-21</strain>
    </source>
</reference>
<accession>A0A5B8UB42</accession>
<dbReference type="OrthoDB" id="9802683at2"/>
<dbReference type="Proteomes" id="UP000321805">
    <property type="component" value="Chromosome"/>
</dbReference>